<dbReference type="Proteomes" id="UP000824220">
    <property type="component" value="Unassembled WGS sequence"/>
</dbReference>
<dbReference type="InterPro" id="IPR036388">
    <property type="entry name" value="WH-like_DNA-bd_sf"/>
</dbReference>
<dbReference type="InterPro" id="IPR043129">
    <property type="entry name" value="ATPase_NBD"/>
</dbReference>
<dbReference type="InterPro" id="IPR036390">
    <property type="entry name" value="WH_DNA-bd_sf"/>
</dbReference>
<evidence type="ECO:0000313" key="2">
    <source>
        <dbReference type="EMBL" id="HJA03298.1"/>
    </source>
</evidence>
<dbReference type="InterPro" id="IPR049874">
    <property type="entry name" value="ROK_cs"/>
</dbReference>
<comment type="caution">
    <text evidence="2">The sequence shown here is derived from an EMBL/GenBank/DDBJ whole genome shotgun (WGS) entry which is preliminary data.</text>
</comment>
<dbReference type="SUPFAM" id="SSF46785">
    <property type="entry name" value="Winged helix' DNA-binding domain"/>
    <property type="match status" value="1"/>
</dbReference>
<evidence type="ECO:0000313" key="3">
    <source>
        <dbReference type="Proteomes" id="UP000824220"/>
    </source>
</evidence>
<protein>
    <submittedName>
        <fullName evidence="2">ROK family protein</fullName>
    </submittedName>
</protein>
<evidence type="ECO:0000256" key="1">
    <source>
        <dbReference type="ARBA" id="ARBA00006479"/>
    </source>
</evidence>
<dbReference type="Pfam" id="PF00480">
    <property type="entry name" value="ROK"/>
    <property type="match status" value="1"/>
</dbReference>
<dbReference type="PANTHER" id="PTHR18964">
    <property type="entry name" value="ROK (REPRESSOR, ORF, KINASE) FAMILY"/>
    <property type="match status" value="1"/>
</dbReference>
<name>A0A9D2H2A0_9MICO</name>
<reference evidence="2" key="1">
    <citation type="journal article" date="2021" name="PeerJ">
        <title>Extensive microbial diversity within the chicken gut microbiome revealed by metagenomics and culture.</title>
        <authorList>
            <person name="Gilroy R."/>
            <person name="Ravi A."/>
            <person name="Getino M."/>
            <person name="Pursley I."/>
            <person name="Horton D.L."/>
            <person name="Alikhan N.F."/>
            <person name="Baker D."/>
            <person name="Gharbi K."/>
            <person name="Hall N."/>
            <person name="Watson M."/>
            <person name="Adriaenssens E.M."/>
            <person name="Foster-Nyarko E."/>
            <person name="Jarju S."/>
            <person name="Secka A."/>
            <person name="Antonio M."/>
            <person name="Oren A."/>
            <person name="Chaudhuri R.R."/>
            <person name="La Ragione R."/>
            <person name="Hildebrand F."/>
            <person name="Pallen M.J."/>
        </authorList>
    </citation>
    <scope>NUCLEOTIDE SEQUENCE</scope>
    <source>
        <strain evidence="2">ChiHjej8B7-3636</strain>
    </source>
</reference>
<proteinExistence type="inferred from homology"/>
<dbReference type="Gene3D" id="3.30.420.40">
    <property type="match status" value="2"/>
</dbReference>
<comment type="similarity">
    <text evidence="1">Belongs to the ROK (NagC/XylR) family.</text>
</comment>
<dbReference type="EMBL" id="DXAM01000008">
    <property type="protein sequence ID" value="HJA03298.1"/>
    <property type="molecule type" value="Genomic_DNA"/>
</dbReference>
<dbReference type="Gene3D" id="1.10.10.10">
    <property type="entry name" value="Winged helix-like DNA-binding domain superfamily/Winged helix DNA-binding domain"/>
    <property type="match status" value="1"/>
</dbReference>
<dbReference type="PROSITE" id="PS01125">
    <property type="entry name" value="ROK"/>
    <property type="match status" value="1"/>
</dbReference>
<organism evidence="2 3">
    <name type="scientific">Candidatus Microbacterium stercoravium</name>
    <dbReference type="NCBI Taxonomy" id="2838697"/>
    <lineage>
        <taxon>Bacteria</taxon>
        <taxon>Bacillati</taxon>
        <taxon>Actinomycetota</taxon>
        <taxon>Actinomycetes</taxon>
        <taxon>Micrococcales</taxon>
        <taxon>Microbacteriaceae</taxon>
        <taxon>Microbacterium</taxon>
    </lineage>
</organism>
<sequence length="387" mass="40367">MAERAQAGGSAESAEGWQWPPLRSAQRAMLRDVLVHGARSRADLTRRSGMSRASLSRMTRELADLGLVREGAALPEERRGRPSETIELAAGAAHFVGFKLTGESLYLAVTDLAATVVHSEGEALTTTAVGDVVAQMSRAVERIRTRHPRIAAVGVCLAGDVKTVGGRAVVVGSAFLGWDEVALEEIVAREVRLPVAVSNDVQALTTAHHWFGPGGVAREPFVVVALGEGIGSGIVADGELVRGAHGRPGRIGHLPVTGGGPRCDRGHAGCVSAYATVPAILRNSGGGGFWETLEAARRGEERADGALRDAGTALGAAVAALVNIVDPESVLITGEALAVAEYASDDVHRSIRERLDPGSPVPQVELGAFEFTDYAWGAAINAIRALV</sequence>
<gene>
    <name evidence="2" type="ORF">H9800_00350</name>
</gene>
<dbReference type="PANTHER" id="PTHR18964:SF149">
    <property type="entry name" value="BIFUNCTIONAL UDP-N-ACETYLGLUCOSAMINE 2-EPIMERASE_N-ACETYLMANNOSAMINE KINASE"/>
    <property type="match status" value="1"/>
</dbReference>
<dbReference type="AlphaFoldDB" id="A0A9D2H2A0"/>
<dbReference type="SUPFAM" id="SSF53067">
    <property type="entry name" value="Actin-like ATPase domain"/>
    <property type="match status" value="1"/>
</dbReference>
<accession>A0A9D2H2A0</accession>
<dbReference type="InterPro" id="IPR000600">
    <property type="entry name" value="ROK"/>
</dbReference>
<reference evidence="2" key="2">
    <citation type="submission" date="2021-04" db="EMBL/GenBank/DDBJ databases">
        <authorList>
            <person name="Gilroy R."/>
        </authorList>
    </citation>
    <scope>NUCLEOTIDE SEQUENCE</scope>
    <source>
        <strain evidence="2">ChiHjej8B7-3636</strain>
    </source>
</reference>